<evidence type="ECO:0000256" key="1">
    <source>
        <dbReference type="ARBA" id="ARBA00022490"/>
    </source>
</evidence>
<dbReference type="SUPFAM" id="SSF144020">
    <property type="entry name" value="FdhE-like"/>
    <property type="match status" value="1"/>
</dbReference>
<dbReference type="InterPro" id="IPR006452">
    <property type="entry name" value="Formate_DH_accessory"/>
</dbReference>
<comment type="caution">
    <text evidence="6">The sequence shown here is derived from an EMBL/GenBank/DDBJ whole genome shotgun (WGS) entry which is preliminary data.</text>
</comment>
<dbReference type="GO" id="GO:0051604">
    <property type="term" value="P:protein maturation"/>
    <property type="evidence" value="ECO:0007669"/>
    <property type="project" value="TreeGrafter"/>
</dbReference>
<dbReference type="InterPro" id="IPR056797">
    <property type="entry name" value="FdhE_central"/>
</dbReference>
<evidence type="ECO:0000313" key="7">
    <source>
        <dbReference type="Proteomes" id="UP000744980"/>
    </source>
</evidence>
<dbReference type="GO" id="GO:0008199">
    <property type="term" value="F:ferric iron binding"/>
    <property type="evidence" value="ECO:0007669"/>
    <property type="project" value="TreeGrafter"/>
</dbReference>
<dbReference type="HAMAP" id="MF_00611">
    <property type="entry name" value="FdeH"/>
    <property type="match status" value="1"/>
</dbReference>
<dbReference type="Pfam" id="PF24860">
    <property type="entry name" value="FdhE_C"/>
    <property type="match status" value="1"/>
</dbReference>
<feature type="domain" description="FdhE C-terminal" evidence="5">
    <location>
        <begin position="225"/>
        <end position="303"/>
    </location>
</feature>
<name>A0AAW4FQB0_9HYPH</name>
<dbReference type="PANTHER" id="PTHR37689:SF1">
    <property type="entry name" value="PROTEIN FDHE"/>
    <property type="match status" value="1"/>
</dbReference>
<dbReference type="Pfam" id="PF04216">
    <property type="entry name" value="FdhE_N"/>
    <property type="match status" value="1"/>
</dbReference>
<dbReference type="PANTHER" id="PTHR37689">
    <property type="entry name" value="PROTEIN FDHE"/>
    <property type="match status" value="1"/>
</dbReference>
<comment type="function">
    <text evidence="2">Necessary for formate dehydrogenase activity.</text>
</comment>
<dbReference type="InterPro" id="IPR056796">
    <property type="entry name" value="FdhE_C"/>
</dbReference>
<dbReference type="GO" id="GO:0005829">
    <property type="term" value="C:cytosol"/>
    <property type="evidence" value="ECO:0007669"/>
    <property type="project" value="TreeGrafter"/>
</dbReference>
<accession>A0AAW4FQB0</accession>
<proteinExistence type="inferred from homology"/>
<dbReference type="CDD" id="cd16341">
    <property type="entry name" value="FdhE"/>
    <property type="match status" value="1"/>
</dbReference>
<dbReference type="InterPro" id="IPR024064">
    <property type="entry name" value="FdhE-like_sf"/>
</dbReference>
<dbReference type="RefSeq" id="WP_057205916.1">
    <property type="nucleotide sequence ID" value="NZ_CP083371.1"/>
</dbReference>
<gene>
    <name evidence="2 6" type="primary">fdhE</name>
    <name evidence="6" type="ORF">GFB56_22390</name>
</gene>
<keyword evidence="7" id="KW-1185">Reference proteome</keyword>
<evidence type="ECO:0000256" key="2">
    <source>
        <dbReference type="HAMAP-Rule" id="MF_00611"/>
    </source>
</evidence>
<dbReference type="Proteomes" id="UP000744980">
    <property type="component" value="Unassembled WGS sequence"/>
</dbReference>
<feature type="domain" description="FdhE central" evidence="4">
    <location>
        <begin position="186"/>
        <end position="224"/>
    </location>
</feature>
<dbReference type="EMBL" id="WXFA01000016">
    <property type="protein sequence ID" value="MBM3093520.1"/>
    <property type="molecule type" value="Genomic_DNA"/>
</dbReference>
<dbReference type="InterPro" id="IPR056774">
    <property type="entry name" value="FdhE_N"/>
</dbReference>
<evidence type="ECO:0000259" key="5">
    <source>
        <dbReference type="Pfam" id="PF24860"/>
    </source>
</evidence>
<comment type="subcellular location">
    <subcellularLocation>
        <location evidence="2">Cytoplasm</location>
    </subcellularLocation>
</comment>
<evidence type="ECO:0000259" key="4">
    <source>
        <dbReference type="Pfam" id="PF24859"/>
    </source>
</evidence>
<dbReference type="AlphaFoldDB" id="A0AAW4FQB0"/>
<dbReference type="PIRSF" id="PIRSF018296">
    <property type="entry name" value="Format_dh_formtn"/>
    <property type="match status" value="1"/>
</dbReference>
<sequence>MSISSVQPDPAMIGGIPKAPFVLMSNLTRLFGDRAQRFQVLSESSRLAPYLRFLAGTAVIQSDLLSSLPPLEPISAEQRERARDNAMPPIDRSAMGASAECRDTVRQFLARVEQLEMPKAAAEALAQIIAADDEALAWMIDNIAADNLPLDSLAHHLFVAAAVQVHATRLAAGLDPGRLVPVSIGVCPACGGRPVASLVVGFHGAEGTRYAVCACCSTKWNEVRVKCLSCGSTKGIGYRAVETGDEEATVKAEVCDSCHGWTKIMYQNRNPALDAVADDVGSLGLDALMKDTGYKRAGFNPFLVGY</sequence>
<protein>
    <recommendedName>
        <fullName evidence="2">Protein FdhE homolog</fullName>
    </recommendedName>
</protein>
<dbReference type="NCBIfam" id="TIGR01562">
    <property type="entry name" value="FdhE"/>
    <property type="match status" value="1"/>
</dbReference>
<feature type="domain" description="FdhE N-terminal" evidence="3">
    <location>
        <begin position="19"/>
        <end position="182"/>
    </location>
</feature>
<keyword evidence="1 2" id="KW-0963">Cytoplasm</keyword>
<evidence type="ECO:0000313" key="6">
    <source>
        <dbReference type="EMBL" id="MBM3093520.1"/>
    </source>
</evidence>
<reference evidence="6 7" key="1">
    <citation type="submission" date="2020-01" db="EMBL/GenBank/DDBJ databases">
        <title>Draft genome assembly of Ensifer adhaerens T173.</title>
        <authorList>
            <person name="Craig J.E."/>
            <person name="Stinchcombe J.R."/>
        </authorList>
    </citation>
    <scope>NUCLEOTIDE SEQUENCE [LARGE SCALE GENOMIC DNA]</scope>
    <source>
        <strain evidence="6 7">T173</strain>
    </source>
</reference>
<organism evidence="6 7">
    <name type="scientific">Ensifer canadensis</name>
    <dbReference type="NCBI Taxonomy" id="555315"/>
    <lineage>
        <taxon>Bacteria</taxon>
        <taxon>Pseudomonadati</taxon>
        <taxon>Pseudomonadota</taxon>
        <taxon>Alphaproteobacteria</taxon>
        <taxon>Hyphomicrobiales</taxon>
        <taxon>Rhizobiaceae</taxon>
        <taxon>Sinorhizobium/Ensifer group</taxon>
        <taxon>Ensifer</taxon>
    </lineage>
</organism>
<evidence type="ECO:0000259" key="3">
    <source>
        <dbReference type="Pfam" id="PF04216"/>
    </source>
</evidence>
<dbReference type="Gene3D" id="3.90.1670.10">
    <property type="entry name" value="FdhE-like domain"/>
    <property type="match status" value="1"/>
</dbReference>
<dbReference type="Pfam" id="PF24859">
    <property type="entry name" value="FdhE_central"/>
    <property type="match status" value="1"/>
</dbReference>
<comment type="similarity">
    <text evidence="2">Belongs to the FdhE family.</text>
</comment>